<feature type="transmembrane region" description="Helical" evidence="10">
    <location>
        <begin position="201"/>
        <end position="223"/>
    </location>
</feature>
<reference evidence="12" key="1">
    <citation type="journal article" date="2014" name="Gene">
        <title>Comparative genomic analysis of eutherian Mas-related G protein-coupled receptor genes.</title>
        <authorList>
            <person name="Premzl M."/>
        </authorList>
    </citation>
    <scope>NUCLEOTIDE SEQUENCE</scope>
</reference>
<dbReference type="PANTHER" id="PTHR11334:SF29">
    <property type="entry name" value="MAS-RELATED G-PROTEIN COUPLED RECEPTOR MEMBER X2"/>
    <property type="match status" value="1"/>
</dbReference>
<evidence type="ECO:0000256" key="10">
    <source>
        <dbReference type="SAM" id="Phobius"/>
    </source>
</evidence>
<comment type="similarity">
    <text evidence="9">Belongs to the G-protein coupled receptor 1 family.</text>
</comment>
<dbReference type="InterPro" id="IPR026234">
    <property type="entry name" value="MRGPCRFAMILY"/>
</dbReference>
<comment type="subcellular location">
    <subcellularLocation>
        <location evidence="1">Cell membrane</location>
        <topology evidence="1">Multi-pass membrane protein</topology>
    </subcellularLocation>
</comment>
<proteinExistence type="inferred from homology"/>
<feature type="transmembrane region" description="Helical" evidence="10">
    <location>
        <begin position="44"/>
        <end position="70"/>
    </location>
</feature>
<evidence type="ECO:0000256" key="2">
    <source>
        <dbReference type="ARBA" id="ARBA00022475"/>
    </source>
</evidence>
<dbReference type="Pfam" id="PF00001">
    <property type="entry name" value="7tm_1"/>
    <property type="match status" value="1"/>
</dbReference>
<dbReference type="PRINTS" id="PR02108">
    <property type="entry name" value="MRGPCRFAMILY"/>
</dbReference>
<accession>W8W3N5</accession>
<keyword evidence="7 9" id="KW-0675">Receptor</keyword>
<evidence type="ECO:0000256" key="1">
    <source>
        <dbReference type="ARBA" id="ARBA00004651"/>
    </source>
</evidence>
<evidence type="ECO:0000259" key="11">
    <source>
        <dbReference type="PROSITE" id="PS50262"/>
    </source>
</evidence>
<reference evidence="12" key="3">
    <citation type="journal article" date="2019" name="Gene Rep">
        <title>Eutherian third-party data gene collections.</title>
        <authorList>
            <person name="Premzl M."/>
        </authorList>
    </citation>
    <scope>NUCLEOTIDE SEQUENCE</scope>
</reference>
<sequence length="339" mass="38879">MFYVPRNTTGEYLRLDTTVTTWVTVSTPQDESDWLNFLQTTKKAYIITRILECVFTLMGLAGNVVVLWLLGFHIRKNAFSIYILNLAGADFVFLFIWMTLSITSFFIGLEFSNKYTLLFIHINVFPYVAGLSIITAISTERCLSVLKPIWYYSHRPKYLSAVVCALLWVLSLLLSILNMTFCDYPSGMYDDYLCELTYLSIATWLVFCSVLLFGSSLALLTRLLCGSQKRKLTRLYATIGLTVLVFLLCGLPWGIHWFLISSITMWNGIHSFRFWLATEVLSCVNSCANPIIYFCVGSFRKHKKQQRRSLKIILQRALQDIPEENGSEGRPPQETLEMS</sequence>
<dbReference type="FunFam" id="1.20.1070.10:FF:000140">
    <property type="entry name" value="Mas-related G-protein coupled receptor member X2"/>
    <property type="match status" value="1"/>
</dbReference>
<feature type="transmembrane region" description="Helical" evidence="10">
    <location>
        <begin position="115"/>
        <end position="137"/>
    </location>
</feature>
<dbReference type="PROSITE" id="PS50262">
    <property type="entry name" value="G_PROTEIN_RECEP_F1_2"/>
    <property type="match status" value="1"/>
</dbReference>
<dbReference type="PROSITE" id="PS00237">
    <property type="entry name" value="G_PROTEIN_RECEP_F1_1"/>
    <property type="match status" value="1"/>
</dbReference>
<dbReference type="InterPro" id="IPR017452">
    <property type="entry name" value="GPCR_Rhodpsn_7TM"/>
</dbReference>
<evidence type="ECO:0000256" key="5">
    <source>
        <dbReference type="ARBA" id="ARBA00023040"/>
    </source>
</evidence>
<feature type="transmembrane region" description="Helical" evidence="10">
    <location>
        <begin position="272"/>
        <end position="299"/>
    </location>
</feature>
<name>W8W3N5_SORAR</name>
<evidence type="ECO:0000256" key="3">
    <source>
        <dbReference type="ARBA" id="ARBA00022692"/>
    </source>
</evidence>
<organism evidence="12">
    <name type="scientific">Sorex araneus</name>
    <name type="common">Eurasian common shrew</name>
    <name type="synonym">European shrew</name>
    <dbReference type="NCBI Taxonomy" id="42254"/>
    <lineage>
        <taxon>Eukaryota</taxon>
        <taxon>Metazoa</taxon>
        <taxon>Chordata</taxon>
        <taxon>Craniata</taxon>
        <taxon>Vertebrata</taxon>
        <taxon>Euteleostomi</taxon>
        <taxon>Mammalia</taxon>
        <taxon>Eutheria</taxon>
        <taxon>Laurasiatheria</taxon>
        <taxon>Eulipotyphla</taxon>
        <taxon>Soricidae</taxon>
        <taxon>Soricinae</taxon>
        <taxon>Sorex</taxon>
    </lineage>
</organism>
<evidence type="ECO:0000256" key="7">
    <source>
        <dbReference type="ARBA" id="ARBA00023170"/>
    </source>
</evidence>
<evidence type="ECO:0000256" key="4">
    <source>
        <dbReference type="ARBA" id="ARBA00022989"/>
    </source>
</evidence>
<dbReference type="GO" id="GO:0004930">
    <property type="term" value="F:G protein-coupled receptor activity"/>
    <property type="evidence" value="ECO:0007669"/>
    <property type="project" value="UniProtKB-KW"/>
</dbReference>
<dbReference type="GO" id="GO:0005886">
    <property type="term" value="C:plasma membrane"/>
    <property type="evidence" value="ECO:0007669"/>
    <property type="project" value="UniProtKB-SubCell"/>
</dbReference>
<keyword evidence="5 9" id="KW-0297">G-protein coupled receptor</keyword>
<keyword evidence="2" id="KW-1003">Cell membrane</keyword>
<dbReference type="AlphaFoldDB" id="W8W3N5"/>
<feature type="domain" description="G-protein coupled receptors family 1 profile" evidence="11">
    <location>
        <begin position="62"/>
        <end position="293"/>
    </location>
</feature>
<feature type="transmembrane region" description="Helical" evidence="10">
    <location>
        <begin position="82"/>
        <end position="109"/>
    </location>
</feature>
<dbReference type="SUPFAM" id="SSF81321">
    <property type="entry name" value="Family A G protein-coupled receptor-like"/>
    <property type="match status" value="1"/>
</dbReference>
<protein>
    <submittedName>
        <fullName evidence="12">Mas-related G protein-coupled receptor G4</fullName>
    </submittedName>
</protein>
<dbReference type="PRINTS" id="PR00237">
    <property type="entry name" value="GPCRRHODOPSN"/>
</dbReference>
<evidence type="ECO:0000313" key="12">
    <source>
        <dbReference type="EMBL" id="CDG86289.1"/>
    </source>
</evidence>
<dbReference type="Gene3D" id="1.20.1070.10">
    <property type="entry name" value="Rhodopsin 7-helix transmembrane proteins"/>
    <property type="match status" value="1"/>
</dbReference>
<dbReference type="PANTHER" id="PTHR11334">
    <property type="entry name" value="MAS-RELATED G-PROTEIN COUPLED RECEPTOR"/>
    <property type="match status" value="1"/>
</dbReference>
<gene>
    <name evidence="12" type="primary">MGRG4</name>
</gene>
<evidence type="ECO:0000256" key="9">
    <source>
        <dbReference type="RuleBase" id="RU000688"/>
    </source>
</evidence>
<evidence type="ECO:0000256" key="6">
    <source>
        <dbReference type="ARBA" id="ARBA00023136"/>
    </source>
</evidence>
<dbReference type="InterPro" id="IPR000276">
    <property type="entry name" value="GPCR_Rhodpsn"/>
</dbReference>
<keyword evidence="8 9" id="KW-0807">Transducer</keyword>
<feature type="transmembrane region" description="Helical" evidence="10">
    <location>
        <begin position="158"/>
        <end position="181"/>
    </location>
</feature>
<keyword evidence="3 9" id="KW-0812">Transmembrane</keyword>
<reference evidence="12" key="2">
    <citation type="journal article" date="2016" name="Data Brief">
        <title>Curated eutherian third party data gene data sets.</title>
        <authorList>
            <person name="Premzl M."/>
        </authorList>
    </citation>
    <scope>NUCLEOTIDE SEQUENCE</scope>
</reference>
<keyword evidence="6 10" id="KW-0472">Membrane</keyword>
<keyword evidence="4 10" id="KW-1133">Transmembrane helix</keyword>
<evidence type="ECO:0000256" key="8">
    <source>
        <dbReference type="ARBA" id="ARBA00023224"/>
    </source>
</evidence>
<feature type="transmembrane region" description="Helical" evidence="10">
    <location>
        <begin position="235"/>
        <end position="260"/>
    </location>
</feature>
<dbReference type="EMBL" id="HG426171">
    <property type="protein sequence ID" value="CDG86289.1"/>
    <property type="molecule type" value="Genomic_DNA"/>
</dbReference>